<dbReference type="PANTHER" id="PTHR31672">
    <property type="entry name" value="BNACNNG10540D PROTEIN"/>
    <property type="match status" value="1"/>
</dbReference>
<dbReference type="InterPro" id="IPR017451">
    <property type="entry name" value="F-box-assoc_interact_dom"/>
</dbReference>
<feature type="domain" description="F-box associated beta-propeller type 3" evidence="2">
    <location>
        <begin position="147"/>
        <end position="359"/>
    </location>
</feature>
<dbReference type="AlphaFoldDB" id="A0A6J5UAG5"/>
<feature type="region of interest" description="Disordered" evidence="1">
    <location>
        <begin position="14"/>
        <end position="36"/>
    </location>
</feature>
<dbReference type="InterPro" id="IPR013187">
    <property type="entry name" value="F-box-assoc_dom_typ3"/>
</dbReference>
<name>A0A6J5UAG5_PRUAR</name>
<sequence>MDAISCEDLEPKHNTTLQAFPPSRKDSHWPRPNKKEAVSRCIPGISSNGWELMPTRSAQPSFSGSQFRMSNSGCNGSHYIPEEILINILSRLPLWSSLIRSSRFIGMHLNRNVTNHTRAFIIALHESRRKPKFCYTLFSNETFEPCLKIKHPSTWPKIIGPKIEIHGSSNGLVCLSYELGNLDTAIYLCNLSIQKHVVLPPTSILCLPCPEYVNYAFGFHPGLNDYKVVRLLMFSEGNHCIEVEVYSLSTNSWKRIDAIPASIKTMVLHYDQCAFFNGVAYFIMKKEDATYCFVSFDTDSEVFEEFLLPDAVVDGIESMLDNCKELIAEYKGSICLLQSNLDFRAGNDYIDMWVLQEKSFKKLLTVYLPGKRSFYPLAIRMSNELLVGYPCGSYLCSYNLETKQVTETGIKLAVDRYNDYHAHTYVESLVLLRE</sequence>
<evidence type="ECO:0000313" key="3">
    <source>
        <dbReference type="EMBL" id="CAB4272374.1"/>
    </source>
</evidence>
<dbReference type="Pfam" id="PF08268">
    <property type="entry name" value="FBA_3"/>
    <property type="match status" value="1"/>
</dbReference>
<protein>
    <recommendedName>
        <fullName evidence="2">F-box associated beta-propeller type 3 domain-containing protein</fullName>
    </recommendedName>
</protein>
<evidence type="ECO:0000259" key="2">
    <source>
        <dbReference type="Pfam" id="PF08268"/>
    </source>
</evidence>
<organism evidence="3 4">
    <name type="scientific">Prunus armeniaca</name>
    <name type="common">Apricot</name>
    <name type="synonym">Armeniaca vulgaris</name>
    <dbReference type="NCBI Taxonomy" id="36596"/>
    <lineage>
        <taxon>Eukaryota</taxon>
        <taxon>Viridiplantae</taxon>
        <taxon>Streptophyta</taxon>
        <taxon>Embryophyta</taxon>
        <taxon>Tracheophyta</taxon>
        <taxon>Spermatophyta</taxon>
        <taxon>Magnoliopsida</taxon>
        <taxon>eudicotyledons</taxon>
        <taxon>Gunneridae</taxon>
        <taxon>Pentapetalae</taxon>
        <taxon>rosids</taxon>
        <taxon>fabids</taxon>
        <taxon>Rosales</taxon>
        <taxon>Rosaceae</taxon>
        <taxon>Amygdaloideae</taxon>
        <taxon>Amygdaleae</taxon>
        <taxon>Prunus</taxon>
    </lineage>
</organism>
<dbReference type="Proteomes" id="UP000507222">
    <property type="component" value="Unassembled WGS sequence"/>
</dbReference>
<dbReference type="InterPro" id="IPR050796">
    <property type="entry name" value="SCF_F-box_component"/>
</dbReference>
<accession>A0A6J5UAG5</accession>
<evidence type="ECO:0000256" key="1">
    <source>
        <dbReference type="SAM" id="MobiDB-lite"/>
    </source>
</evidence>
<evidence type="ECO:0000313" key="4">
    <source>
        <dbReference type="Proteomes" id="UP000507222"/>
    </source>
</evidence>
<dbReference type="NCBIfam" id="TIGR01640">
    <property type="entry name" value="F_box_assoc_1"/>
    <property type="match status" value="1"/>
</dbReference>
<gene>
    <name evidence="3" type="ORF">CURHAP_LOCUS18962</name>
</gene>
<reference evidence="3 4" key="1">
    <citation type="submission" date="2020-05" db="EMBL/GenBank/DDBJ databases">
        <authorList>
            <person name="Campoy J."/>
            <person name="Schneeberger K."/>
            <person name="Spophaly S."/>
        </authorList>
    </citation>
    <scope>NUCLEOTIDE SEQUENCE [LARGE SCALE GENOMIC DNA]</scope>
    <source>
        <strain evidence="3">PruArmRojPasFocal</strain>
    </source>
</reference>
<proteinExistence type="predicted"/>
<dbReference type="EMBL" id="CAEKDK010000003">
    <property type="protein sequence ID" value="CAB4272374.1"/>
    <property type="molecule type" value="Genomic_DNA"/>
</dbReference>
<feature type="compositionally biased region" description="Basic and acidic residues" evidence="1">
    <location>
        <begin position="23"/>
        <end position="36"/>
    </location>
</feature>
<dbReference type="PANTHER" id="PTHR31672:SF13">
    <property type="entry name" value="F-BOX PROTEIN CPR30-LIKE"/>
    <property type="match status" value="1"/>
</dbReference>